<dbReference type="Pfam" id="PF03105">
    <property type="entry name" value="SPX"/>
    <property type="match status" value="1"/>
</dbReference>
<keyword evidence="9" id="KW-1185">Reference proteome</keyword>
<dbReference type="SUPFAM" id="SSF48403">
    <property type="entry name" value="Ankyrin repeat"/>
    <property type="match status" value="1"/>
</dbReference>
<feature type="domain" description="SPX" evidence="6">
    <location>
        <begin position="1"/>
        <end position="65"/>
    </location>
</feature>
<feature type="repeat" description="ANK" evidence="4">
    <location>
        <begin position="405"/>
        <end position="437"/>
    </location>
</feature>
<dbReference type="PRINTS" id="PR01415">
    <property type="entry name" value="ANKYRIN"/>
</dbReference>
<evidence type="ECO:0000256" key="4">
    <source>
        <dbReference type="PROSITE-ProRule" id="PRU00023"/>
    </source>
</evidence>
<evidence type="ECO:0000313" key="8">
    <source>
        <dbReference type="EMBL" id="RKO85796.1"/>
    </source>
</evidence>
<dbReference type="PROSITE" id="PS51382">
    <property type="entry name" value="SPX"/>
    <property type="match status" value="1"/>
</dbReference>
<dbReference type="EMBL" id="KZ998737">
    <property type="protein sequence ID" value="RKO85796.1"/>
    <property type="molecule type" value="Genomic_DNA"/>
</dbReference>
<evidence type="ECO:0000256" key="1">
    <source>
        <dbReference type="ARBA" id="ARBA00022737"/>
    </source>
</evidence>
<dbReference type="Proteomes" id="UP000269721">
    <property type="component" value="Unassembled WGS sequence"/>
</dbReference>
<evidence type="ECO:0000259" key="7">
    <source>
        <dbReference type="PROSITE" id="PS51704"/>
    </source>
</evidence>
<keyword evidence="3 4" id="KW-0040">ANK repeat</keyword>
<accession>A0A4P9W6P2</accession>
<feature type="non-terminal residue" evidence="8">
    <location>
        <position position="1"/>
    </location>
</feature>
<dbReference type="InterPro" id="IPR051578">
    <property type="entry name" value="GDPD"/>
</dbReference>
<dbReference type="PROSITE" id="PS50297">
    <property type="entry name" value="ANK_REP_REGION"/>
    <property type="match status" value="3"/>
</dbReference>
<feature type="repeat" description="ANK" evidence="4">
    <location>
        <begin position="362"/>
        <end position="383"/>
    </location>
</feature>
<dbReference type="GO" id="GO:0047389">
    <property type="term" value="F:glycerophosphocholine phosphodiesterase activity"/>
    <property type="evidence" value="ECO:0007669"/>
    <property type="project" value="TreeGrafter"/>
</dbReference>
<dbReference type="InterPro" id="IPR057506">
    <property type="entry name" value="C2_GPCPD1"/>
</dbReference>
<name>A0A4P9W6P2_9FUNG</name>
<evidence type="ECO:0008006" key="10">
    <source>
        <dbReference type="Google" id="ProtNLM"/>
    </source>
</evidence>
<reference evidence="9" key="1">
    <citation type="journal article" date="2018" name="Nat. Microbiol.">
        <title>Leveraging single-cell genomics to expand the fungal tree of life.</title>
        <authorList>
            <person name="Ahrendt S.R."/>
            <person name="Quandt C.A."/>
            <person name="Ciobanu D."/>
            <person name="Clum A."/>
            <person name="Salamov A."/>
            <person name="Andreopoulos B."/>
            <person name="Cheng J.F."/>
            <person name="Woyke T."/>
            <person name="Pelin A."/>
            <person name="Henrissat B."/>
            <person name="Reynolds N.K."/>
            <person name="Benny G.L."/>
            <person name="Smith M.E."/>
            <person name="James T.Y."/>
            <person name="Grigoriev I.V."/>
        </authorList>
    </citation>
    <scope>NUCLEOTIDE SEQUENCE [LARGE SCALE GENOMIC DNA]</scope>
</reference>
<keyword evidence="2" id="KW-0378">Hydrolase</keyword>
<evidence type="ECO:0000313" key="9">
    <source>
        <dbReference type="Proteomes" id="UP000269721"/>
    </source>
</evidence>
<dbReference type="SUPFAM" id="SSF51695">
    <property type="entry name" value="PLC-like phosphodiesterases"/>
    <property type="match status" value="1"/>
</dbReference>
<feature type="region of interest" description="Disordered" evidence="5">
    <location>
        <begin position="751"/>
        <end position="797"/>
    </location>
</feature>
<gene>
    <name evidence="8" type="ORF">BDK51DRAFT_32147</name>
</gene>
<evidence type="ECO:0000259" key="6">
    <source>
        <dbReference type="PROSITE" id="PS51382"/>
    </source>
</evidence>
<dbReference type="PANTHER" id="PTHR22958">
    <property type="entry name" value="GLYCEROPHOSPHORYL DIESTER PHOSPHODIESTERASE"/>
    <property type="match status" value="1"/>
</dbReference>
<dbReference type="PROSITE" id="PS50088">
    <property type="entry name" value="ANK_REPEAT"/>
    <property type="match status" value="3"/>
</dbReference>
<dbReference type="InterPro" id="IPR002110">
    <property type="entry name" value="Ankyrin_rpt"/>
</dbReference>
<keyword evidence="1" id="KW-0677">Repeat</keyword>
<evidence type="ECO:0000256" key="2">
    <source>
        <dbReference type="ARBA" id="ARBA00022801"/>
    </source>
</evidence>
<evidence type="ECO:0000256" key="5">
    <source>
        <dbReference type="SAM" id="MobiDB-lite"/>
    </source>
</evidence>
<feature type="compositionally biased region" description="Low complexity" evidence="5">
    <location>
        <begin position="760"/>
        <end position="779"/>
    </location>
</feature>
<dbReference type="OrthoDB" id="197419at2759"/>
<dbReference type="Pfam" id="PF12796">
    <property type="entry name" value="Ank_2"/>
    <property type="match status" value="1"/>
</dbReference>
<dbReference type="PANTHER" id="PTHR22958:SF1">
    <property type="entry name" value="GLYCEROPHOSPHOCHOLINE PHOSPHODIESTERASE GPCPD1"/>
    <property type="match status" value="1"/>
</dbReference>
<dbReference type="Gene3D" id="3.20.20.190">
    <property type="entry name" value="Phosphatidylinositol (PI) phosphodiesterase"/>
    <property type="match status" value="1"/>
</dbReference>
<sequence>SDRLEASIASRRVSHAEDILVALEEVNLQVQAVARFAELNRTGFRKILKKVDKKLEKNFSATIWNSKINPLPFASENALEDLLERVAVLRLRVTSGRAEPMNGAVLPAGEVVSSCPSTISKGIIAALQGDNAETLSAVLKEANDGDKEAYAALLCETLVKAADHHALACIILLLTLNASVDIAPPTFLDQRNVIHRLTLAAAALPHSSVSRSGSREPATAFKASLDDPTLLAHVLAHAPPEAVHRAALARDFLGRRPLHHAAIHGLAAVARALLLIAPMLPSTSRSEWLDDDGRSPLFHAVSRGQAAVVAAIHNAGWDAVDDVGDSDGDCDTALAVACRGGHAAVVEVLLIRGANPNAKNVDGETPLHLCARNGDVKSVRLLLGLESYQVEKPIIADVEAKDVEFGRTPIFVAAIEGRVEVVEALLQVGAHVNSQDKIGLNPHEHSVFRGHRAVSALLLPHIDPYLPTPPPSSLPAASTAAVSRAFGHPTLSITTLIRLTLGTLDLRRAPSCPAVIFYQNRVHAPHAAGSYLLRVSATGGGAIAAPYLFTLPLPPNANDEIFISAARVEEVIVSFDVLGARAPPGVPAIDGRIVVARACALLATAKTSLWREPTPLGGEVQVPLLGAADLVVLGRVAFEFAVATPFVHRNLSGVGGRTWTSERTKVIGHRGMGSNTAAQVEKGKGHLQLGENTLLSFTTAGALGAEYVEFDVQLTKDLVPVLYHDFLTWETGLLVPLSLITLEQFRKLHPEDRPAKETARASNGLRRSRSSASSVSSSESGGGGKWPTKGNAEGSVRDHFATLEEALK</sequence>
<feature type="repeat" description="ANK" evidence="4">
    <location>
        <begin position="329"/>
        <end position="361"/>
    </location>
</feature>
<feature type="non-terminal residue" evidence="8">
    <location>
        <position position="808"/>
    </location>
</feature>
<feature type="domain" description="GP-PDE" evidence="7">
    <location>
        <begin position="677"/>
        <end position="808"/>
    </location>
</feature>
<protein>
    <recommendedName>
        <fullName evidence="10">Ankyrin repeat-containing domain protein</fullName>
    </recommendedName>
</protein>
<dbReference type="PROSITE" id="PS51704">
    <property type="entry name" value="GP_PDE"/>
    <property type="match status" value="1"/>
</dbReference>
<dbReference type="InterPro" id="IPR030395">
    <property type="entry name" value="GP_PDE_dom"/>
</dbReference>
<dbReference type="SMART" id="SM00248">
    <property type="entry name" value="ANK"/>
    <property type="match status" value="6"/>
</dbReference>
<dbReference type="InterPro" id="IPR017946">
    <property type="entry name" value="PLC-like_Pdiesterase_TIM-brl"/>
</dbReference>
<proteinExistence type="predicted"/>
<dbReference type="GO" id="GO:0046475">
    <property type="term" value="P:glycerophospholipid catabolic process"/>
    <property type="evidence" value="ECO:0007669"/>
    <property type="project" value="TreeGrafter"/>
</dbReference>
<dbReference type="InterPro" id="IPR004331">
    <property type="entry name" value="SPX_dom"/>
</dbReference>
<dbReference type="Pfam" id="PF03009">
    <property type="entry name" value="GDPD"/>
    <property type="match status" value="1"/>
</dbReference>
<dbReference type="InterPro" id="IPR036770">
    <property type="entry name" value="Ankyrin_rpt-contain_sf"/>
</dbReference>
<dbReference type="AlphaFoldDB" id="A0A4P9W6P2"/>
<dbReference type="Pfam" id="PF00023">
    <property type="entry name" value="Ank"/>
    <property type="match status" value="1"/>
</dbReference>
<dbReference type="Pfam" id="PF25329">
    <property type="entry name" value="C2_GDE1"/>
    <property type="match status" value="1"/>
</dbReference>
<organism evidence="8 9">
    <name type="scientific">Blyttiomyces helicus</name>
    <dbReference type="NCBI Taxonomy" id="388810"/>
    <lineage>
        <taxon>Eukaryota</taxon>
        <taxon>Fungi</taxon>
        <taxon>Fungi incertae sedis</taxon>
        <taxon>Chytridiomycota</taxon>
        <taxon>Chytridiomycota incertae sedis</taxon>
        <taxon>Chytridiomycetes</taxon>
        <taxon>Chytridiomycetes incertae sedis</taxon>
        <taxon>Blyttiomyces</taxon>
    </lineage>
</organism>
<evidence type="ECO:0000256" key="3">
    <source>
        <dbReference type="ARBA" id="ARBA00023043"/>
    </source>
</evidence>
<dbReference type="Gene3D" id="1.25.40.20">
    <property type="entry name" value="Ankyrin repeat-containing domain"/>
    <property type="match status" value="1"/>
</dbReference>